<dbReference type="InterPro" id="IPR030458">
    <property type="entry name" value="Glyco_hydro_31_AS"/>
</dbReference>
<dbReference type="InterPro" id="IPR011013">
    <property type="entry name" value="Gal_mutarotase_sf_dom"/>
</dbReference>
<protein>
    <recommendedName>
        <fullName evidence="8">Alpha-glucosidase</fullName>
    </recommendedName>
    <alternativeName>
        <fullName evidence="6">Maltase</fullName>
    </alternativeName>
</protein>
<comment type="similarity">
    <text evidence="1 9">Belongs to the glycosyl hydrolase 31 family.</text>
</comment>
<dbReference type="Pfam" id="PF13802">
    <property type="entry name" value="Gal_mutarotas_2"/>
    <property type="match status" value="1"/>
</dbReference>
<dbReference type="CDD" id="cd14752">
    <property type="entry name" value="GH31_N"/>
    <property type="match status" value="1"/>
</dbReference>
<evidence type="ECO:0000256" key="3">
    <source>
        <dbReference type="ARBA" id="ARBA00022801"/>
    </source>
</evidence>
<comment type="function">
    <text evidence="7">Hydrolyzes malto-oligosaccharides, but has a low activity toward soluble starch.</text>
</comment>
<evidence type="ECO:0000256" key="2">
    <source>
        <dbReference type="ARBA" id="ARBA00022729"/>
    </source>
</evidence>
<dbReference type="FunFam" id="3.20.20.80:FF:000169">
    <property type="entry name" value="Putative alpha-glucosidase AgdA"/>
    <property type="match status" value="1"/>
</dbReference>
<dbReference type="EMBL" id="KE503208">
    <property type="protein sequence ID" value="EPX71485.1"/>
    <property type="molecule type" value="Genomic_DNA"/>
</dbReference>
<dbReference type="AlphaFoldDB" id="S9QYY8"/>
<dbReference type="Proteomes" id="UP000016088">
    <property type="component" value="Unassembled WGS sequence"/>
</dbReference>
<dbReference type="InterPro" id="IPR000322">
    <property type="entry name" value="Glyco_hydro_31_TIM"/>
</dbReference>
<evidence type="ECO:0000256" key="10">
    <source>
        <dbReference type="SAM" id="SignalP"/>
    </source>
</evidence>
<gene>
    <name evidence="14" type="ORF">SOCG_01702</name>
</gene>
<dbReference type="Gene3D" id="2.60.40.1760">
    <property type="entry name" value="glycosyl hydrolase (family 31)"/>
    <property type="match status" value="1"/>
</dbReference>
<evidence type="ECO:0000313" key="15">
    <source>
        <dbReference type="Proteomes" id="UP000016088"/>
    </source>
</evidence>
<dbReference type="SUPFAM" id="SSF51445">
    <property type="entry name" value="(Trans)glycosidases"/>
    <property type="match status" value="1"/>
</dbReference>
<dbReference type="InterPro" id="IPR013780">
    <property type="entry name" value="Glyco_hydro_b"/>
</dbReference>
<dbReference type="GeneID" id="25030682"/>
<organism evidence="14 15">
    <name type="scientific">Schizosaccharomyces octosporus (strain yFS286)</name>
    <name type="common">Fission yeast</name>
    <name type="synonym">Octosporomyces octosporus</name>
    <dbReference type="NCBI Taxonomy" id="483514"/>
    <lineage>
        <taxon>Eukaryota</taxon>
        <taxon>Fungi</taxon>
        <taxon>Dikarya</taxon>
        <taxon>Ascomycota</taxon>
        <taxon>Taphrinomycotina</taxon>
        <taxon>Schizosaccharomycetes</taxon>
        <taxon>Schizosaccharomycetales</taxon>
        <taxon>Schizosaccharomycetaceae</taxon>
        <taxon>Schizosaccharomyces</taxon>
    </lineage>
</organism>
<evidence type="ECO:0000256" key="5">
    <source>
        <dbReference type="ARBA" id="ARBA00023295"/>
    </source>
</evidence>
<evidence type="ECO:0000256" key="4">
    <source>
        <dbReference type="ARBA" id="ARBA00023180"/>
    </source>
</evidence>
<dbReference type="InterPro" id="IPR025887">
    <property type="entry name" value="Glyco_hydro_31_N_dom"/>
</dbReference>
<dbReference type="Pfam" id="PF01055">
    <property type="entry name" value="Glyco_hydro_31_2nd"/>
    <property type="match status" value="1"/>
</dbReference>
<feature type="signal peptide" evidence="10">
    <location>
        <begin position="1"/>
        <end position="26"/>
    </location>
</feature>
<dbReference type="FunFam" id="2.60.40.1760:FF:000005">
    <property type="entry name" value="Putative alpha-glucosidase AgdA"/>
    <property type="match status" value="1"/>
</dbReference>
<dbReference type="Pfam" id="PF21365">
    <property type="entry name" value="Glyco_hydro_31_3rd"/>
    <property type="match status" value="1"/>
</dbReference>
<evidence type="ECO:0000256" key="1">
    <source>
        <dbReference type="ARBA" id="ARBA00007806"/>
    </source>
</evidence>
<dbReference type="SUPFAM" id="SSF51011">
    <property type="entry name" value="Glycosyl hydrolase domain"/>
    <property type="match status" value="1"/>
</dbReference>
<keyword evidence="4" id="KW-0325">Glycoprotein</keyword>
<dbReference type="PANTHER" id="PTHR22762">
    <property type="entry name" value="ALPHA-GLUCOSIDASE"/>
    <property type="match status" value="1"/>
</dbReference>
<dbReference type="Gene3D" id="3.20.20.80">
    <property type="entry name" value="Glycosidases"/>
    <property type="match status" value="2"/>
</dbReference>
<evidence type="ECO:0000256" key="7">
    <source>
        <dbReference type="ARBA" id="ARBA00056204"/>
    </source>
</evidence>
<feature type="chain" id="PRO_5004555493" description="Alpha-glucosidase" evidence="10">
    <location>
        <begin position="27"/>
        <end position="986"/>
    </location>
</feature>
<dbReference type="HOGENOM" id="CLU_000631_11_0_1"/>
<keyword evidence="15" id="KW-1185">Reference proteome</keyword>
<reference evidence="14 15" key="1">
    <citation type="journal article" date="2011" name="Science">
        <title>Comparative functional genomics of the fission yeasts.</title>
        <authorList>
            <person name="Rhind N."/>
            <person name="Chen Z."/>
            <person name="Yassour M."/>
            <person name="Thompson D.A."/>
            <person name="Haas B.J."/>
            <person name="Habib N."/>
            <person name="Wapinski I."/>
            <person name="Roy S."/>
            <person name="Lin M.F."/>
            <person name="Heiman D.I."/>
            <person name="Young S.K."/>
            <person name="Furuya K."/>
            <person name="Guo Y."/>
            <person name="Pidoux A."/>
            <person name="Chen H.M."/>
            <person name="Robbertse B."/>
            <person name="Goldberg J.M."/>
            <person name="Aoki K."/>
            <person name="Bayne E.H."/>
            <person name="Berlin A.M."/>
            <person name="Desjardins C.A."/>
            <person name="Dobbs E."/>
            <person name="Dukaj L."/>
            <person name="Fan L."/>
            <person name="FitzGerald M.G."/>
            <person name="French C."/>
            <person name="Gujja S."/>
            <person name="Hansen K."/>
            <person name="Keifenheim D."/>
            <person name="Levin J.Z."/>
            <person name="Mosher R.A."/>
            <person name="Mueller C.A."/>
            <person name="Pfiffner J."/>
            <person name="Priest M."/>
            <person name="Russ C."/>
            <person name="Smialowska A."/>
            <person name="Swoboda P."/>
            <person name="Sykes S.M."/>
            <person name="Vaughn M."/>
            <person name="Vengrova S."/>
            <person name="Yoder R."/>
            <person name="Zeng Q."/>
            <person name="Allshire R."/>
            <person name="Baulcombe D."/>
            <person name="Birren B.W."/>
            <person name="Brown W."/>
            <person name="Ekwall K."/>
            <person name="Kellis M."/>
            <person name="Leatherwood J."/>
            <person name="Levin H."/>
            <person name="Margalit H."/>
            <person name="Martienssen R."/>
            <person name="Nieduszynski C.A."/>
            <person name="Spatafora J.W."/>
            <person name="Friedman N."/>
            <person name="Dalgaard J.Z."/>
            <person name="Baumann P."/>
            <person name="Niki H."/>
            <person name="Regev A."/>
            <person name="Nusbaum C."/>
        </authorList>
    </citation>
    <scope>NUCLEOTIDE SEQUENCE [LARGE SCALE GENOMIC DNA]</scope>
    <source>
        <strain evidence="15">yFS286</strain>
    </source>
</reference>
<evidence type="ECO:0000259" key="13">
    <source>
        <dbReference type="Pfam" id="PF21365"/>
    </source>
</evidence>
<feature type="domain" description="Glycosyl hydrolase family 31 C-terminal" evidence="13">
    <location>
        <begin position="767"/>
        <end position="858"/>
    </location>
</feature>
<proteinExistence type="inferred from homology"/>
<dbReference type="SUPFAM" id="SSF74650">
    <property type="entry name" value="Galactose mutarotase-like"/>
    <property type="match status" value="1"/>
</dbReference>
<dbReference type="InterPro" id="IPR017853">
    <property type="entry name" value="GH"/>
</dbReference>
<dbReference type="GO" id="GO:0004558">
    <property type="term" value="F:alpha-1,4-glucosidase activity"/>
    <property type="evidence" value="ECO:0007669"/>
    <property type="project" value="UniProtKB-ARBA"/>
</dbReference>
<evidence type="ECO:0000259" key="11">
    <source>
        <dbReference type="Pfam" id="PF01055"/>
    </source>
</evidence>
<evidence type="ECO:0000256" key="6">
    <source>
        <dbReference type="ARBA" id="ARBA00041343"/>
    </source>
</evidence>
<keyword evidence="2 10" id="KW-0732">Signal</keyword>
<dbReference type="OrthoDB" id="5839090at2759"/>
<sequence length="986" mass="111819">MLFSLDLVSKSIFFIFLWSLPFRSVADDSASSTSYRVEPTPITPQEGIPQRISVYQPYRGGNCHGYRAKDISRTDQGVTGSLELIGSPCYAYGTDYKDLLLNVTYDTEERIHVSIRDANHTQFEFSNRHDIWDAPIYHPSSSVNQFNLLYNFSFNADPFEFWITRKSDGEVLFDTRGHPLIFEDQYIELTTNMVDDYNIYGLAETIHGLRLGNNLTRTFWANDEASPLDQNMYGTHPFYLEQRYKPVDSNSNVNYNSSSEQQKKYTSASHGVLMLTANGMDVLLRPKYLQYRMIGGIIDLYVYAGSEKPQNTITQFIESIGFPQMHQYWTMGFHMCRWGYENISQIMQVRENMRKFNIPIETFWSDIDYMDSLRDFTVDPISYSQEQMIEFFHDIESTHQHYVPIVDAAVYAANPSNRSDDSYGPYYEGIEKDVFLKNPDGSLYIGEVWPGFTVFPDFTNPKVQDYWKHGIQNMSYAFGSNSSSYIPFSGLWLDMNEPSSFCVGSCGSNLVNSNPVHPPFKLPGEPDDLTLNYPEGFNLTNKTEYASASSASLSQYYATATSSMQPVYPTAVPIGQQPKHDINHPPYAINTEQGNHDLANHGVSPNATHHDGTLRYDLFNIYGYGEIKVTHKALTDLQPKVRPFILSRSTFLGSGVYSAHWLGDNHSNWPNMFFSISGMMVFNMLGVPMVGADVCGFQDNADEELCARWMAMGAFSPFYRNHNQLGSIHQEPYLWASVAESSRRAMNIRYSLLPYWYTLFRQASYDGSTLIRPLFFEFPDEPSLAGADRQFLVGDSLLVSPVLEPNTTTVNGVFPGDENTVWYDWYNHTAIEHKPYENKTMDAPLEHINVAIRGNKIIPMQQPAYTTEETRKNPFSLLVALDKQGTAYGNLYADDGVSLTPNATLWVDFSAKSNKLSSSSFGTYNDHVPLANVTILGVSSSPKQVLFNGNIVNSYTYSDSIQELIINNLNNFTSAGAFASNWTITW</sequence>
<dbReference type="FunFam" id="2.60.40.1180:FF:000005">
    <property type="entry name" value="Maltase-glucoamylase, intestinal"/>
    <property type="match status" value="1"/>
</dbReference>
<name>S9QYY8_SCHOY</name>
<dbReference type="PANTHER" id="PTHR22762:SF133">
    <property type="entry name" value="P-TYPE DOMAIN-CONTAINING PROTEIN"/>
    <property type="match status" value="1"/>
</dbReference>
<dbReference type="InterPro" id="IPR048395">
    <property type="entry name" value="Glyco_hydro_31_C"/>
</dbReference>
<keyword evidence="5 9" id="KW-0326">Glycosidase</keyword>
<dbReference type="VEuPathDB" id="FungiDB:SOCG_01702"/>
<evidence type="ECO:0000313" key="14">
    <source>
        <dbReference type="EMBL" id="EPX71485.1"/>
    </source>
</evidence>
<evidence type="ECO:0000256" key="8">
    <source>
        <dbReference type="ARBA" id="ARBA00073730"/>
    </source>
</evidence>
<dbReference type="OMA" id="PYVINHD"/>
<dbReference type="eggNOG" id="KOG1065">
    <property type="taxonomic scope" value="Eukaryota"/>
</dbReference>
<dbReference type="GO" id="GO:0030246">
    <property type="term" value="F:carbohydrate binding"/>
    <property type="evidence" value="ECO:0007669"/>
    <property type="project" value="InterPro"/>
</dbReference>
<evidence type="ECO:0000256" key="9">
    <source>
        <dbReference type="RuleBase" id="RU361185"/>
    </source>
</evidence>
<feature type="domain" description="Glycoside hydrolase family 31 N-terminal" evidence="12">
    <location>
        <begin position="154"/>
        <end position="243"/>
    </location>
</feature>
<keyword evidence="3 9" id="KW-0378">Hydrolase</keyword>
<dbReference type="FunFam" id="2.60.40.1180:FF:000001">
    <property type="entry name" value="Maltase-glucoamylase, intestinal"/>
    <property type="match status" value="1"/>
</dbReference>
<dbReference type="PROSITE" id="PS00129">
    <property type="entry name" value="GLYCOSYL_HYDROL_F31_1"/>
    <property type="match status" value="1"/>
</dbReference>
<dbReference type="CDD" id="cd06602">
    <property type="entry name" value="GH31_MGAM_SI_GAA"/>
    <property type="match status" value="1"/>
</dbReference>
<dbReference type="FunFam" id="3.20.20.80:FF:000138">
    <property type="entry name" value="Putative alpha-glucosidase AgdA"/>
    <property type="match status" value="1"/>
</dbReference>
<feature type="domain" description="Glycoside hydrolase family 31 TIM barrel" evidence="11">
    <location>
        <begin position="323"/>
        <end position="759"/>
    </location>
</feature>
<accession>S9QYY8</accession>
<evidence type="ECO:0000259" key="12">
    <source>
        <dbReference type="Pfam" id="PF13802"/>
    </source>
</evidence>
<dbReference type="Gene3D" id="2.60.40.1180">
    <property type="entry name" value="Golgi alpha-mannosidase II"/>
    <property type="match status" value="2"/>
</dbReference>
<dbReference type="RefSeq" id="XP_013020109.1">
    <property type="nucleotide sequence ID" value="XM_013164655.1"/>
</dbReference>
<dbReference type="GO" id="GO:0016052">
    <property type="term" value="P:carbohydrate catabolic process"/>
    <property type="evidence" value="ECO:0007669"/>
    <property type="project" value="UniProtKB-ARBA"/>
</dbReference>